<evidence type="ECO:0000256" key="2">
    <source>
        <dbReference type="ARBA" id="ARBA00005130"/>
    </source>
</evidence>
<dbReference type="Pfam" id="PF07687">
    <property type="entry name" value="M20_dimer"/>
    <property type="match status" value="1"/>
</dbReference>
<reference evidence="17 18" key="1">
    <citation type="submission" date="2019-02" db="EMBL/GenBank/DDBJ databases">
        <title>Prokaryotic population dynamics and viral predation in marine succession experiment using metagenomics: the confinement effect.</title>
        <authorList>
            <person name="Haro-Moreno J.M."/>
            <person name="Rodriguez-Valera F."/>
            <person name="Lopez-Perez M."/>
        </authorList>
    </citation>
    <scope>NUCLEOTIDE SEQUENCE [LARGE SCALE GENOMIC DNA]</scope>
    <source>
        <strain evidence="17">MED-G169</strain>
    </source>
</reference>
<dbReference type="GO" id="GO:0019877">
    <property type="term" value="P:diaminopimelate biosynthetic process"/>
    <property type="evidence" value="ECO:0007669"/>
    <property type="project" value="UniProtKB-KW"/>
</dbReference>
<evidence type="ECO:0000256" key="3">
    <source>
        <dbReference type="ARBA" id="ARBA00006746"/>
    </source>
</evidence>
<dbReference type="NCBIfam" id="TIGR01246">
    <property type="entry name" value="dapE_proteo"/>
    <property type="match status" value="1"/>
</dbReference>
<comment type="subunit">
    <text evidence="4">Homodimer.</text>
</comment>
<comment type="pathway">
    <text evidence="2">Amino-acid biosynthesis; L-lysine biosynthesis via DAP pathway; LL-2,6-diaminopimelate from (S)-tetrahydrodipicolinate (succinylase route): step 3/3.</text>
</comment>
<dbReference type="AlphaFoldDB" id="A0A520LJF7"/>
<dbReference type="PANTHER" id="PTHR43808:SF31">
    <property type="entry name" value="N-ACETYL-L-CITRULLINE DEACETYLASE"/>
    <property type="match status" value="1"/>
</dbReference>
<keyword evidence="9 17" id="KW-0378">Hydrolase</keyword>
<dbReference type="InterPro" id="IPR011650">
    <property type="entry name" value="Peptidase_M20_dimer"/>
</dbReference>
<keyword evidence="12" id="KW-0457">Lysine biosynthesis</keyword>
<keyword evidence="7" id="KW-0028">Amino-acid biosynthesis</keyword>
<dbReference type="InterPro" id="IPR001261">
    <property type="entry name" value="ArgE/DapE_CS"/>
</dbReference>
<dbReference type="NCBIfam" id="NF009557">
    <property type="entry name" value="PRK13009.1"/>
    <property type="match status" value="1"/>
</dbReference>
<evidence type="ECO:0000256" key="11">
    <source>
        <dbReference type="ARBA" id="ARBA00022915"/>
    </source>
</evidence>
<keyword evidence="10" id="KW-0862">Zinc</keyword>
<dbReference type="UniPathway" id="UPA00034">
    <property type="reaction ID" value="UER00021"/>
</dbReference>
<feature type="non-terminal residue" evidence="17">
    <location>
        <position position="338"/>
    </location>
</feature>
<sequence length="338" mass="37837">MPLKTKFLDNNEIQNVIMTKQMKWESIDLLKDLISFRSITPDDKGCQNYLIEKLRELEFEIQILKYGDVPNFFALKGTQGPLFVFAGHTDVVPAGNKSEWDSDPFEPQIRDDKLFGRGASDMKGSIAAMLASVGTFLKLYPESSIRIGLLITGDEEGKAENGTKKVVDWLIDSNIFPTWCLVGEPTSSLIFGDTIKNGRRGSITGKVFLKGKQGHVAYPDNASNPIHSAIPIINRLLREKWDNGDSNFPKTSIQIVNISSDAGADNIIPGDISFQFNLRFSPETSAEKIKNKVIKELERSNFKFQIFWTHSADPFYSEPGTLAETIEKTLIEKLKISP</sequence>
<proteinExistence type="inferred from homology"/>
<dbReference type="InterPro" id="IPR005941">
    <property type="entry name" value="DapE_proteobac"/>
</dbReference>
<dbReference type="SUPFAM" id="SSF53187">
    <property type="entry name" value="Zn-dependent exopeptidases"/>
    <property type="match status" value="1"/>
</dbReference>
<dbReference type="GO" id="GO:0009089">
    <property type="term" value="P:lysine biosynthetic process via diaminopimelate"/>
    <property type="evidence" value="ECO:0007669"/>
    <property type="project" value="UniProtKB-UniRule"/>
</dbReference>
<evidence type="ECO:0000256" key="7">
    <source>
        <dbReference type="ARBA" id="ARBA00022605"/>
    </source>
</evidence>
<dbReference type="GO" id="GO:0009014">
    <property type="term" value="F:succinyl-diaminopimelate desuccinylase activity"/>
    <property type="evidence" value="ECO:0007669"/>
    <property type="project" value="UniProtKB-UniRule"/>
</dbReference>
<dbReference type="PANTHER" id="PTHR43808">
    <property type="entry name" value="ACETYLORNITHINE DEACETYLASE"/>
    <property type="match status" value="1"/>
</dbReference>
<dbReference type="Pfam" id="PF01546">
    <property type="entry name" value="Peptidase_M20"/>
    <property type="match status" value="1"/>
</dbReference>
<dbReference type="Gene3D" id="3.30.70.360">
    <property type="match status" value="1"/>
</dbReference>
<dbReference type="GO" id="GO:0008777">
    <property type="term" value="F:acetylornithine deacetylase activity"/>
    <property type="evidence" value="ECO:0007669"/>
    <property type="project" value="TreeGrafter"/>
</dbReference>
<dbReference type="GO" id="GO:0006526">
    <property type="term" value="P:L-arginine biosynthetic process"/>
    <property type="evidence" value="ECO:0007669"/>
    <property type="project" value="TreeGrafter"/>
</dbReference>
<evidence type="ECO:0000256" key="4">
    <source>
        <dbReference type="ARBA" id="ARBA00011738"/>
    </source>
</evidence>
<evidence type="ECO:0000256" key="1">
    <source>
        <dbReference type="ARBA" id="ARBA00001947"/>
    </source>
</evidence>
<protein>
    <recommendedName>
        <fullName evidence="6 15">Succinyl-diaminopimelate desuccinylase</fullName>
        <ecNumber evidence="5 15">3.5.1.18</ecNumber>
    </recommendedName>
</protein>
<keyword evidence="13" id="KW-0170">Cobalt</keyword>
<comment type="similarity">
    <text evidence="3">Belongs to the peptidase M20A family. DapE subfamily.</text>
</comment>
<dbReference type="Gene3D" id="3.40.630.10">
    <property type="entry name" value="Zn peptidases"/>
    <property type="match status" value="1"/>
</dbReference>
<keyword evidence="8" id="KW-0479">Metal-binding</keyword>
<evidence type="ECO:0000256" key="15">
    <source>
        <dbReference type="NCBIfam" id="TIGR01246"/>
    </source>
</evidence>
<evidence type="ECO:0000256" key="10">
    <source>
        <dbReference type="ARBA" id="ARBA00022833"/>
    </source>
</evidence>
<evidence type="ECO:0000256" key="6">
    <source>
        <dbReference type="ARBA" id="ARBA00022391"/>
    </source>
</evidence>
<comment type="cofactor">
    <cofactor evidence="1">
        <name>Zn(2+)</name>
        <dbReference type="ChEBI" id="CHEBI:29105"/>
    </cofactor>
</comment>
<dbReference type="EMBL" id="SHBO01000083">
    <property type="protein sequence ID" value="RZO01889.1"/>
    <property type="molecule type" value="Genomic_DNA"/>
</dbReference>
<dbReference type="InterPro" id="IPR050072">
    <property type="entry name" value="Peptidase_M20A"/>
</dbReference>
<evidence type="ECO:0000313" key="18">
    <source>
        <dbReference type="Proteomes" id="UP000318148"/>
    </source>
</evidence>
<dbReference type="Proteomes" id="UP000318148">
    <property type="component" value="Unassembled WGS sequence"/>
</dbReference>
<dbReference type="PROSITE" id="PS00759">
    <property type="entry name" value="ARGE_DAPE_CPG2_2"/>
    <property type="match status" value="1"/>
</dbReference>
<evidence type="ECO:0000256" key="9">
    <source>
        <dbReference type="ARBA" id="ARBA00022801"/>
    </source>
</evidence>
<gene>
    <name evidence="17" type="ORF">EVB02_04770</name>
</gene>
<evidence type="ECO:0000256" key="13">
    <source>
        <dbReference type="ARBA" id="ARBA00023285"/>
    </source>
</evidence>
<comment type="catalytic activity">
    <reaction evidence="14">
        <text>N-succinyl-(2S,6S)-2,6-diaminopimelate + H2O = (2S,6S)-2,6-diaminopimelate + succinate</text>
        <dbReference type="Rhea" id="RHEA:22608"/>
        <dbReference type="ChEBI" id="CHEBI:15377"/>
        <dbReference type="ChEBI" id="CHEBI:30031"/>
        <dbReference type="ChEBI" id="CHEBI:57609"/>
        <dbReference type="ChEBI" id="CHEBI:58087"/>
        <dbReference type="EC" id="3.5.1.18"/>
    </reaction>
</comment>
<dbReference type="InterPro" id="IPR036264">
    <property type="entry name" value="Bact_exopeptidase_dim_dom"/>
</dbReference>
<dbReference type="EC" id="3.5.1.18" evidence="5 15"/>
<feature type="domain" description="Peptidase M20 dimerisation" evidence="16">
    <location>
        <begin position="197"/>
        <end position="299"/>
    </location>
</feature>
<evidence type="ECO:0000313" key="17">
    <source>
        <dbReference type="EMBL" id="RZO01889.1"/>
    </source>
</evidence>
<evidence type="ECO:0000256" key="12">
    <source>
        <dbReference type="ARBA" id="ARBA00023154"/>
    </source>
</evidence>
<organism evidence="17 18">
    <name type="scientific">SAR92 clade bacterium</name>
    <dbReference type="NCBI Taxonomy" id="2315479"/>
    <lineage>
        <taxon>Bacteria</taxon>
        <taxon>Pseudomonadati</taxon>
        <taxon>Pseudomonadota</taxon>
        <taxon>Gammaproteobacteria</taxon>
        <taxon>Cellvibrionales</taxon>
        <taxon>Porticoccaceae</taxon>
        <taxon>SAR92 clade</taxon>
    </lineage>
</organism>
<evidence type="ECO:0000256" key="5">
    <source>
        <dbReference type="ARBA" id="ARBA00011921"/>
    </source>
</evidence>
<keyword evidence="11" id="KW-0220">Diaminopimelate biosynthesis</keyword>
<evidence type="ECO:0000259" key="16">
    <source>
        <dbReference type="Pfam" id="PF07687"/>
    </source>
</evidence>
<dbReference type="InterPro" id="IPR002933">
    <property type="entry name" value="Peptidase_M20"/>
</dbReference>
<accession>A0A520LJF7</accession>
<evidence type="ECO:0000256" key="14">
    <source>
        <dbReference type="ARBA" id="ARBA00051301"/>
    </source>
</evidence>
<evidence type="ECO:0000256" key="8">
    <source>
        <dbReference type="ARBA" id="ARBA00022723"/>
    </source>
</evidence>
<comment type="caution">
    <text evidence="17">The sequence shown here is derived from an EMBL/GenBank/DDBJ whole genome shotgun (WGS) entry which is preliminary data.</text>
</comment>
<dbReference type="GO" id="GO:0046872">
    <property type="term" value="F:metal ion binding"/>
    <property type="evidence" value="ECO:0007669"/>
    <property type="project" value="UniProtKB-KW"/>
</dbReference>
<dbReference type="SUPFAM" id="SSF55031">
    <property type="entry name" value="Bacterial exopeptidase dimerisation domain"/>
    <property type="match status" value="1"/>
</dbReference>
<name>A0A520LJF7_9GAMM</name>